<evidence type="ECO:0008006" key="5">
    <source>
        <dbReference type="Google" id="ProtNLM"/>
    </source>
</evidence>
<protein>
    <recommendedName>
        <fullName evidence="5">Pilus assembly protein CpaE</fullName>
    </recommendedName>
</protein>
<dbReference type="RefSeq" id="WP_160589531.1">
    <property type="nucleotide sequence ID" value="NZ_BAAAFP010000002.1"/>
</dbReference>
<dbReference type="GO" id="GO:0016887">
    <property type="term" value="F:ATP hydrolysis activity"/>
    <property type="evidence" value="ECO:0007669"/>
    <property type="project" value="TreeGrafter"/>
</dbReference>
<organism evidence="3 4">
    <name type="scientific">Alteraurantiacibacter aestuarii</name>
    <dbReference type="NCBI Taxonomy" id="650004"/>
    <lineage>
        <taxon>Bacteria</taxon>
        <taxon>Pseudomonadati</taxon>
        <taxon>Pseudomonadota</taxon>
        <taxon>Alphaproteobacteria</taxon>
        <taxon>Sphingomonadales</taxon>
        <taxon>Erythrobacteraceae</taxon>
        <taxon>Alteraurantiacibacter</taxon>
    </lineage>
</organism>
<dbReference type="GO" id="GO:0005524">
    <property type="term" value="F:ATP binding"/>
    <property type="evidence" value="ECO:0007669"/>
    <property type="project" value="UniProtKB-KW"/>
</dbReference>
<keyword evidence="2" id="KW-0067">ATP-binding</keyword>
<dbReference type="AlphaFoldDB" id="A0A844ZGH1"/>
<dbReference type="GO" id="GO:0051782">
    <property type="term" value="P:negative regulation of cell division"/>
    <property type="evidence" value="ECO:0007669"/>
    <property type="project" value="TreeGrafter"/>
</dbReference>
<dbReference type="InterPro" id="IPR050625">
    <property type="entry name" value="ParA/MinD_ATPase"/>
</dbReference>
<evidence type="ECO:0000313" key="4">
    <source>
        <dbReference type="Proteomes" id="UP000435243"/>
    </source>
</evidence>
<reference evidence="3 4" key="1">
    <citation type="submission" date="2019-12" db="EMBL/GenBank/DDBJ databases">
        <title>Genomic-based taxomic classification of the family Erythrobacteraceae.</title>
        <authorList>
            <person name="Xu L."/>
        </authorList>
    </citation>
    <scope>NUCLEOTIDE SEQUENCE [LARGE SCALE GENOMIC DNA]</scope>
    <source>
        <strain evidence="3 4">JCM 16339</strain>
    </source>
</reference>
<comment type="caution">
    <text evidence="3">The sequence shown here is derived from an EMBL/GenBank/DDBJ whole genome shotgun (WGS) entry which is preliminary data.</text>
</comment>
<accession>A0A844ZGH1</accession>
<name>A0A844ZGH1_9SPHN</name>
<evidence type="ECO:0000256" key="2">
    <source>
        <dbReference type="ARBA" id="ARBA00022840"/>
    </source>
</evidence>
<dbReference type="Gene3D" id="3.40.50.300">
    <property type="entry name" value="P-loop containing nucleotide triphosphate hydrolases"/>
    <property type="match status" value="1"/>
</dbReference>
<dbReference type="Proteomes" id="UP000435243">
    <property type="component" value="Unassembled WGS sequence"/>
</dbReference>
<keyword evidence="4" id="KW-1185">Reference proteome</keyword>
<dbReference type="GO" id="GO:0009898">
    <property type="term" value="C:cytoplasmic side of plasma membrane"/>
    <property type="evidence" value="ECO:0007669"/>
    <property type="project" value="TreeGrafter"/>
</dbReference>
<dbReference type="SUPFAM" id="SSF52540">
    <property type="entry name" value="P-loop containing nucleoside triphosphate hydrolases"/>
    <property type="match status" value="1"/>
</dbReference>
<dbReference type="GO" id="GO:0005829">
    <property type="term" value="C:cytosol"/>
    <property type="evidence" value="ECO:0007669"/>
    <property type="project" value="TreeGrafter"/>
</dbReference>
<dbReference type="EMBL" id="WTYY01000001">
    <property type="protein sequence ID" value="MXO87611.1"/>
    <property type="molecule type" value="Genomic_DNA"/>
</dbReference>
<gene>
    <name evidence="3" type="ORF">GRI32_02545</name>
</gene>
<proteinExistence type="predicted"/>
<dbReference type="OrthoDB" id="9783172at2"/>
<evidence type="ECO:0000256" key="1">
    <source>
        <dbReference type="ARBA" id="ARBA00022741"/>
    </source>
</evidence>
<evidence type="ECO:0000313" key="3">
    <source>
        <dbReference type="EMBL" id="MXO87611.1"/>
    </source>
</evidence>
<dbReference type="PANTHER" id="PTHR43384">
    <property type="entry name" value="SEPTUM SITE-DETERMINING PROTEIN MIND HOMOLOG, CHLOROPLASTIC-RELATED"/>
    <property type="match status" value="1"/>
</dbReference>
<dbReference type="InterPro" id="IPR027417">
    <property type="entry name" value="P-loop_NTPase"/>
</dbReference>
<dbReference type="PANTHER" id="PTHR43384:SF6">
    <property type="entry name" value="SEPTUM SITE-DETERMINING PROTEIN MIND HOMOLOG, CHLOROPLASTIC"/>
    <property type="match status" value="1"/>
</dbReference>
<keyword evidence="1" id="KW-0547">Nucleotide-binding</keyword>
<sequence>MSEFVTSTIDPAAPSAGLPEGLVIAASQAEIDGLVAADTAGRFAGVRLCRLAPDDPLPADVLSEARLLVLEVDTAKPASLQRIRAIRSQRRALPVIAALRGMDVAAVRMLVHQGILDVTELPFEADELVSCLEEAHARLAPIPDKSGIAPLIAMVGGVGGSGTTTVLTHFAAHVARGRALDTCVVDLDVQSGEVAYYCGHTPRITIEALLSAGDRLDKDLISSAVIDSGHGFAIIAAPEKVLPLDEVNVDQLLNMLAILRRRYALVLVDLPTDWTSWGLSVADACTAVALVTDMSVASLRQAKRRLDLFEQVGIGSDRLQLVANRVEHKVFKSFDLDDAAEALGRNFIAALPDAGHEMTDAQDEGLLLFDTRRRTKFEEAIAVLGNALLGPAEDYR</sequence>